<sequence length="229" mass="26186">MERLFELSWAKMPAGNRLRYLWQEWLQLHLEEYHGGYLLTLDSLTQSLSLPCNVFEYHVRLGDGLCHTVEARPDELPIMTDSIQTAVLSNAFEYAENPSVLLGEVHRALAPQGVLYALLYAPYNPWMLKARGRLSRNKKELPSHSISIHRYQEWLNLLGFKTLETEIVGCPWWRGFKEFEAKSSMPNAWLSAPIAYMVKAQKKVSTMTPLRPLEEEAEALALGGKLANI</sequence>
<accession>A0ABN0SW24</accession>
<dbReference type="EMBL" id="BAAAFM010000003">
    <property type="protein sequence ID" value="GAA0203267.1"/>
    <property type="molecule type" value="Genomic_DNA"/>
</dbReference>
<dbReference type="Proteomes" id="UP001501221">
    <property type="component" value="Unassembled WGS sequence"/>
</dbReference>
<feature type="domain" description="Methyltransferase type 11" evidence="1">
    <location>
        <begin position="66"/>
        <end position="116"/>
    </location>
</feature>
<dbReference type="InterPro" id="IPR029063">
    <property type="entry name" value="SAM-dependent_MTases_sf"/>
</dbReference>
<evidence type="ECO:0000313" key="3">
    <source>
        <dbReference type="Proteomes" id="UP001501221"/>
    </source>
</evidence>
<comment type="caution">
    <text evidence="2">The sequence shown here is derived from an EMBL/GenBank/DDBJ whole genome shotgun (WGS) entry which is preliminary data.</text>
</comment>
<dbReference type="RefSeq" id="WP_343986978.1">
    <property type="nucleotide sequence ID" value="NZ_BAAAFM010000003.1"/>
</dbReference>
<protein>
    <recommendedName>
        <fullName evidence="1">Methyltransferase type 11 domain-containing protein</fullName>
    </recommendedName>
</protein>
<gene>
    <name evidence="2" type="ORF">GCM10009123_08180</name>
</gene>
<dbReference type="Gene3D" id="3.40.50.150">
    <property type="entry name" value="Vaccinia Virus protein VP39"/>
    <property type="match status" value="1"/>
</dbReference>
<keyword evidence="3" id="KW-1185">Reference proteome</keyword>
<proteinExistence type="predicted"/>
<dbReference type="SUPFAM" id="SSF53335">
    <property type="entry name" value="S-adenosyl-L-methionine-dependent methyltransferases"/>
    <property type="match status" value="1"/>
</dbReference>
<name>A0ABN0SW24_9GAMM</name>
<reference evidence="2 3" key="1">
    <citation type="journal article" date="2019" name="Int. J. Syst. Evol. Microbiol.">
        <title>The Global Catalogue of Microorganisms (GCM) 10K type strain sequencing project: providing services to taxonomists for standard genome sequencing and annotation.</title>
        <authorList>
            <consortium name="The Broad Institute Genomics Platform"/>
            <consortium name="The Broad Institute Genome Sequencing Center for Infectious Disease"/>
            <person name="Wu L."/>
            <person name="Ma J."/>
        </authorList>
    </citation>
    <scope>NUCLEOTIDE SEQUENCE [LARGE SCALE GENOMIC DNA]</scope>
    <source>
        <strain evidence="2 3">JCM 16211</strain>
    </source>
</reference>
<dbReference type="InterPro" id="IPR013216">
    <property type="entry name" value="Methyltransf_11"/>
</dbReference>
<dbReference type="Pfam" id="PF08241">
    <property type="entry name" value="Methyltransf_11"/>
    <property type="match status" value="1"/>
</dbReference>
<organism evidence="2 3">
    <name type="scientific">Kangiella japonica</name>
    <dbReference type="NCBI Taxonomy" id="647384"/>
    <lineage>
        <taxon>Bacteria</taxon>
        <taxon>Pseudomonadati</taxon>
        <taxon>Pseudomonadota</taxon>
        <taxon>Gammaproteobacteria</taxon>
        <taxon>Kangiellales</taxon>
        <taxon>Kangiellaceae</taxon>
        <taxon>Kangiella</taxon>
    </lineage>
</organism>
<evidence type="ECO:0000259" key="1">
    <source>
        <dbReference type="Pfam" id="PF08241"/>
    </source>
</evidence>
<evidence type="ECO:0000313" key="2">
    <source>
        <dbReference type="EMBL" id="GAA0203267.1"/>
    </source>
</evidence>